<dbReference type="AlphaFoldDB" id="A0A1G2L480"/>
<proteinExistence type="predicted"/>
<protein>
    <submittedName>
        <fullName evidence="1">Uncharacterized protein</fullName>
    </submittedName>
</protein>
<reference evidence="1 2" key="1">
    <citation type="journal article" date="2016" name="Nat. Commun.">
        <title>Thousands of microbial genomes shed light on interconnected biogeochemical processes in an aquifer system.</title>
        <authorList>
            <person name="Anantharaman K."/>
            <person name="Brown C.T."/>
            <person name="Hug L.A."/>
            <person name="Sharon I."/>
            <person name="Castelle C.J."/>
            <person name="Probst A.J."/>
            <person name="Thomas B.C."/>
            <person name="Singh A."/>
            <person name="Wilkins M.J."/>
            <person name="Karaoz U."/>
            <person name="Brodie E.L."/>
            <person name="Williams K.H."/>
            <person name="Hubbard S.S."/>
            <person name="Banfield J.F."/>
        </authorList>
    </citation>
    <scope>NUCLEOTIDE SEQUENCE [LARGE SCALE GENOMIC DNA]</scope>
</reference>
<dbReference type="Proteomes" id="UP000177982">
    <property type="component" value="Unassembled WGS sequence"/>
</dbReference>
<comment type="caution">
    <text evidence="1">The sequence shown here is derived from an EMBL/GenBank/DDBJ whole genome shotgun (WGS) entry which is preliminary data.</text>
</comment>
<gene>
    <name evidence="1" type="ORF">A2934_00640</name>
</gene>
<organism evidence="1 2">
    <name type="scientific">Candidatus Sungbacteria bacterium RIFCSPLOWO2_01_FULL_47_10</name>
    <dbReference type="NCBI Taxonomy" id="1802276"/>
    <lineage>
        <taxon>Bacteria</taxon>
        <taxon>Candidatus Sungiibacteriota</taxon>
    </lineage>
</organism>
<evidence type="ECO:0000313" key="1">
    <source>
        <dbReference type="EMBL" id="OHA06370.1"/>
    </source>
</evidence>
<sequence>MVEVTIEWTSAGQPGTNISLRLYDADAKVPTYAGQLIFPPQPEPITEWGCVGYDSKGQCTTYGYITSYPPEYYNACSSGDRIYKYLVPEGRYQAEIWGASCWQMCGSLGCPKPACTGCGGDRLLANTNFEVPAFPSPFADLKANGEDSLLEDDYSAGDDIELSWTSKYATVCTSFGDWTAPLERMVVSTTTYQPPPPPPECTQTDTKTGECIAWQSYPNPPLEYSTTTTFFMELSGTSMIKAGTGPQRYGIECNRFGHATTSDFVTIGDTLGPIIESFSASSTKLSPGDKTQIEWTAGNASFCKFNIHSVDLKINESNGPMNASSTEQLRLAWTTKGFDENVGNCIFENLPDGFGGQEFSALSGSTTVSYASTPLSLPAEVLLGLTCFDGDSLATTTPFPPSVFDSVLLNLD</sequence>
<accession>A0A1G2L480</accession>
<dbReference type="EMBL" id="MHQO01000033">
    <property type="protein sequence ID" value="OHA06370.1"/>
    <property type="molecule type" value="Genomic_DNA"/>
</dbReference>
<evidence type="ECO:0000313" key="2">
    <source>
        <dbReference type="Proteomes" id="UP000177982"/>
    </source>
</evidence>
<name>A0A1G2L480_9BACT</name>